<dbReference type="Gene3D" id="3.55.50.10">
    <property type="entry name" value="Baseplate protein-like domains"/>
    <property type="match status" value="1"/>
</dbReference>
<dbReference type="PANTHER" id="PTHR32305:SF15">
    <property type="entry name" value="PROTEIN RHSA-RELATED"/>
    <property type="match status" value="1"/>
</dbReference>
<dbReference type="InterPro" id="IPR006533">
    <property type="entry name" value="T6SS_Vgr_RhsGE"/>
</dbReference>
<reference evidence="6 7" key="1">
    <citation type="journal article" date="2013" name="Int. J. Syst. Evol. Microbiol.">
        <title>Roseomonas aerophila sp. nov., isolated from air.</title>
        <authorList>
            <person name="Kim S.J."/>
            <person name="Weon H.Y."/>
            <person name="Ahn J.H."/>
            <person name="Hong S.B."/>
            <person name="Seok S.J."/>
            <person name="Whang K.S."/>
            <person name="Kwon S.W."/>
        </authorList>
    </citation>
    <scope>NUCLEOTIDE SEQUENCE [LARGE SCALE GENOMIC DNA]</scope>
    <source>
        <strain evidence="6 7">NBRC 108923</strain>
    </source>
</reference>
<dbReference type="Gene3D" id="2.30.110.50">
    <property type="match status" value="1"/>
</dbReference>
<dbReference type="InterPro" id="IPR050708">
    <property type="entry name" value="T6SS_VgrG/RHS"/>
</dbReference>
<dbReference type="NCBIfam" id="TIGR03361">
    <property type="entry name" value="VI_Rhs_Vgr"/>
    <property type="match status" value="1"/>
</dbReference>
<dbReference type="InterPro" id="IPR037026">
    <property type="entry name" value="Vgr_OB-fold_dom_sf"/>
</dbReference>
<dbReference type="InterPro" id="IPR054030">
    <property type="entry name" value="Gp5_Vgr_C"/>
</dbReference>
<accession>A0ABR7RPJ0</accession>
<keyword evidence="7" id="KW-1185">Reference proteome</keyword>
<dbReference type="Pfam" id="PF04717">
    <property type="entry name" value="Phage_base_V"/>
    <property type="match status" value="1"/>
</dbReference>
<dbReference type="Pfam" id="PF22178">
    <property type="entry name" value="Gp5_trimer_C"/>
    <property type="match status" value="1"/>
</dbReference>
<comment type="similarity">
    <text evidence="2">Belongs to the VgrG protein family.</text>
</comment>
<dbReference type="SUPFAM" id="SSF69279">
    <property type="entry name" value="Phage tail proteins"/>
    <property type="match status" value="2"/>
</dbReference>
<dbReference type="EMBL" id="JACTVA010000034">
    <property type="protein sequence ID" value="MBC9208519.1"/>
    <property type="molecule type" value="Genomic_DNA"/>
</dbReference>
<evidence type="ECO:0000256" key="3">
    <source>
        <dbReference type="ARBA" id="ARBA00022525"/>
    </source>
</evidence>
<dbReference type="SUPFAM" id="SSF69255">
    <property type="entry name" value="gp5 N-terminal domain-like"/>
    <property type="match status" value="1"/>
</dbReference>
<dbReference type="RefSeq" id="WP_187785671.1">
    <property type="nucleotide sequence ID" value="NZ_JACTVA010000034.1"/>
</dbReference>
<dbReference type="Gene3D" id="4.10.220.110">
    <property type="match status" value="1"/>
</dbReference>
<evidence type="ECO:0000313" key="7">
    <source>
        <dbReference type="Proteomes" id="UP000626026"/>
    </source>
</evidence>
<dbReference type="InterPro" id="IPR017847">
    <property type="entry name" value="T6SS_RhsGE_Vgr_subset"/>
</dbReference>
<dbReference type="SUPFAM" id="SSF69349">
    <property type="entry name" value="Phage fibre proteins"/>
    <property type="match status" value="1"/>
</dbReference>
<dbReference type="PANTHER" id="PTHR32305">
    <property type="match status" value="1"/>
</dbReference>
<proteinExistence type="inferred from homology"/>
<evidence type="ECO:0000313" key="6">
    <source>
        <dbReference type="EMBL" id="MBC9208519.1"/>
    </source>
</evidence>
<evidence type="ECO:0000259" key="4">
    <source>
        <dbReference type="Pfam" id="PF04717"/>
    </source>
</evidence>
<evidence type="ECO:0000259" key="5">
    <source>
        <dbReference type="Pfam" id="PF22178"/>
    </source>
</evidence>
<gene>
    <name evidence="6" type="primary">tssI</name>
    <name evidence="6" type="ORF">IBL26_16850</name>
</gene>
<organism evidence="6 7">
    <name type="scientific">Teichococcus aerophilus</name>
    <dbReference type="NCBI Taxonomy" id="1224513"/>
    <lineage>
        <taxon>Bacteria</taxon>
        <taxon>Pseudomonadati</taxon>
        <taxon>Pseudomonadota</taxon>
        <taxon>Alphaproteobacteria</taxon>
        <taxon>Acetobacterales</taxon>
        <taxon>Roseomonadaceae</taxon>
        <taxon>Roseomonas</taxon>
    </lineage>
</organism>
<evidence type="ECO:0000256" key="2">
    <source>
        <dbReference type="ARBA" id="ARBA00005558"/>
    </source>
</evidence>
<dbReference type="InterPro" id="IPR006531">
    <property type="entry name" value="Gp5/Vgr_OB"/>
</dbReference>
<dbReference type="Proteomes" id="UP000626026">
    <property type="component" value="Unassembled WGS sequence"/>
</dbReference>
<dbReference type="Pfam" id="PF05954">
    <property type="entry name" value="Phage_GPD"/>
    <property type="match status" value="1"/>
</dbReference>
<protein>
    <submittedName>
        <fullName evidence="6">Type VI secretion system tip protein VgrG</fullName>
    </submittedName>
</protein>
<keyword evidence="3" id="KW-0964">Secreted</keyword>
<dbReference type="Gene3D" id="2.40.50.230">
    <property type="entry name" value="Gp5 N-terminal domain"/>
    <property type="match status" value="1"/>
</dbReference>
<feature type="domain" description="Gp5/Type VI secretion system Vgr C-terminal trimerisation" evidence="5">
    <location>
        <begin position="467"/>
        <end position="556"/>
    </location>
</feature>
<comment type="subcellular location">
    <subcellularLocation>
        <location evidence="1">Secreted</location>
    </subcellularLocation>
</comment>
<feature type="domain" description="Gp5/Type VI secretion system Vgr protein OB-fold" evidence="4">
    <location>
        <begin position="383"/>
        <end position="449"/>
    </location>
</feature>
<comment type="caution">
    <text evidence="6">The sequence shown here is derived from an EMBL/GenBank/DDBJ whole genome shotgun (WGS) entry which is preliminary data.</text>
</comment>
<dbReference type="NCBIfam" id="TIGR01646">
    <property type="entry name" value="vgr_GE"/>
    <property type="match status" value="1"/>
</dbReference>
<evidence type="ECO:0000256" key="1">
    <source>
        <dbReference type="ARBA" id="ARBA00004613"/>
    </source>
</evidence>
<sequence>MAADYVQAERLLQMTTPLGADVLVLRALDVDEAIGSLYTIEAEAISHRADIQAGELIGRGITCTVALPGRPPRHFHGIVQSFHRAGDYGRGMSLYRVTAVPRLWQLSRTSDCRIFQNQSVQRIVQTVLEEGHVSPVRFGNLPAAARDYCVQWNETDLDFVQRLLDEVGAGFFFRHEQGEHTLHVTGANADFPTIACAPVTNRPGAENGGPDTVWGWSAATAQRPGRSEALDYDQLRPAALQKTSASTMLATSAAEAEMFSWPGNQTPQPDVDPARLSMERGEAHAEAVRAEGGEPAVFAGGRLQVAPALGAAPSSWLVTAVQHRARDDSHIAGGSSSHYGNSLSLMQADRTWRGAAPRPRPVMPGLQSAIVTGPQGGEIHCDEYGRVKVHFHWDRAGPRTEGSSCWVRVAQPWAGSWGGTWFLPRVGDEVLVGFMDGDPDKPVVIGSLYNDAARQQHAMPGNMTRSWISSRSSKGGGAENANILRLEDKAGAEEFYLQAEKDLNLLVRDNRGATVQKGNDTLLVEKGNISVTAQQGRIEIEAMQSITLKVGSSKITIDSSGVTIEGTLVTAKATGTARIEAPLIQEDASGSMILKGGIIHIN</sequence>
<name>A0ABR7RPJ0_9PROT</name>